<name>A0AAD5VXE7_9AGAR</name>
<feature type="compositionally biased region" description="Basic and acidic residues" evidence="1">
    <location>
        <begin position="139"/>
        <end position="151"/>
    </location>
</feature>
<keyword evidence="2" id="KW-0812">Transmembrane</keyword>
<feature type="compositionally biased region" description="Polar residues" evidence="1">
    <location>
        <begin position="325"/>
        <end position="340"/>
    </location>
</feature>
<evidence type="ECO:0000256" key="1">
    <source>
        <dbReference type="SAM" id="MobiDB-lite"/>
    </source>
</evidence>
<evidence type="ECO:0000256" key="2">
    <source>
        <dbReference type="SAM" id="Phobius"/>
    </source>
</evidence>
<gene>
    <name evidence="3" type="ORF">NP233_g3239</name>
</gene>
<dbReference type="AlphaFoldDB" id="A0AAD5VXE7"/>
<evidence type="ECO:0000313" key="3">
    <source>
        <dbReference type="EMBL" id="KAJ3572208.1"/>
    </source>
</evidence>
<dbReference type="Proteomes" id="UP001213000">
    <property type="component" value="Unassembled WGS sequence"/>
</dbReference>
<feature type="region of interest" description="Disordered" evidence="1">
    <location>
        <begin position="288"/>
        <end position="340"/>
    </location>
</feature>
<evidence type="ECO:0000313" key="4">
    <source>
        <dbReference type="Proteomes" id="UP001213000"/>
    </source>
</evidence>
<proteinExistence type="predicted"/>
<keyword evidence="4" id="KW-1185">Reference proteome</keyword>
<protein>
    <submittedName>
        <fullName evidence="3">Uncharacterized protein</fullName>
    </submittedName>
</protein>
<keyword evidence="2" id="KW-1133">Transmembrane helix</keyword>
<feature type="region of interest" description="Disordered" evidence="1">
    <location>
        <begin position="230"/>
        <end position="271"/>
    </location>
</feature>
<feature type="compositionally biased region" description="Basic and acidic residues" evidence="1">
    <location>
        <begin position="313"/>
        <end position="323"/>
    </location>
</feature>
<feature type="transmembrane region" description="Helical" evidence="2">
    <location>
        <begin position="12"/>
        <end position="35"/>
    </location>
</feature>
<sequence length="340" mass="38346">MDFHAYGCVVSVAGFIYGGIGYGLSILTCIFGTAIHRFFPEFASPPAPKLYRERRTTQELTLKTRRSRSCTKETASRPSATENLEVRYTFDSGSTASKLSVDNIHHNLRRVSSLESLDHHRSFVTVAPVITINHVDRKKKTEDNNNTDKSRQSFTLAHPPSLPNLPRRQPSPPAQPSRAGSAFRLANLKASWGHEKPKIHRSASSPHLMEFAKEDKGVFKDLCEEKLPSVLSKKGSKKPLKQDKRPSSAHSQTSSAKFFSSFPKNVEKKRSQTLTRTHPYDAPYFVALPIPPIPPMPSDEELRVKQTKRHKTLPPERTEEKRQRSSTSPQRISFFKTSKS</sequence>
<accession>A0AAD5VXE7</accession>
<feature type="region of interest" description="Disordered" evidence="1">
    <location>
        <begin position="136"/>
        <end position="180"/>
    </location>
</feature>
<comment type="caution">
    <text evidence="3">The sequence shown here is derived from an EMBL/GenBank/DDBJ whole genome shotgun (WGS) entry which is preliminary data.</text>
</comment>
<keyword evidence="2" id="KW-0472">Membrane</keyword>
<feature type="compositionally biased region" description="Polar residues" evidence="1">
    <location>
        <begin position="248"/>
        <end position="258"/>
    </location>
</feature>
<dbReference type="EMBL" id="JANIEX010000151">
    <property type="protein sequence ID" value="KAJ3572208.1"/>
    <property type="molecule type" value="Genomic_DNA"/>
</dbReference>
<reference evidence="3" key="1">
    <citation type="submission" date="2022-07" db="EMBL/GenBank/DDBJ databases">
        <title>Genome Sequence of Leucocoprinus birnbaumii.</title>
        <authorList>
            <person name="Buettner E."/>
        </authorList>
    </citation>
    <scope>NUCLEOTIDE SEQUENCE</scope>
    <source>
        <strain evidence="3">VT141</strain>
    </source>
</reference>
<organism evidence="3 4">
    <name type="scientific">Leucocoprinus birnbaumii</name>
    <dbReference type="NCBI Taxonomy" id="56174"/>
    <lineage>
        <taxon>Eukaryota</taxon>
        <taxon>Fungi</taxon>
        <taxon>Dikarya</taxon>
        <taxon>Basidiomycota</taxon>
        <taxon>Agaricomycotina</taxon>
        <taxon>Agaricomycetes</taxon>
        <taxon>Agaricomycetidae</taxon>
        <taxon>Agaricales</taxon>
        <taxon>Agaricineae</taxon>
        <taxon>Agaricaceae</taxon>
        <taxon>Leucocoprinus</taxon>
    </lineage>
</organism>